<keyword evidence="1 7" id="KW-0813">Transport</keyword>
<keyword evidence="5 7" id="KW-1278">Translocase</keyword>
<dbReference type="SMART" id="SM00382">
    <property type="entry name" value="AAA"/>
    <property type="match status" value="1"/>
</dbReference>
<dbReference type="FunFam" id="3.40.50.300:FF:000133">
    <property type="entry name" value="Spermidine/putrescine import ATP-binding protein PotA"/>
    <property type="match status" value="1"/>
</dbReference>
<comment type="similarity">
    <text evidence="7">Belongs to the ABC transporter superfamily. Spermidine/putrescine importer (TC 3.A.1.11.1) family.</text>
</comment>
<evidence type="ECO:0000256" key="2">
    <source>
        <dbReference type="ARBA" id="ARBA00022475"/>
    </source>
</evidence>
<dbReference type="GO" id="GO:0005524">
    <property type="term" value="F:ATP binding"/>
    <property type="evidence" value="ECO:0007669"/>
    <property type="project" value="UniProtKB-KW"/>
</dbReference>
<keyword evidence="4 7" id="KW-0067">ATP-binding</keyword>
<dbReference type="Proteomes" id="UP000241201">
    <property type="component" value="Unassembled WGS sequence"/>
</dbReference>
<evidence type="ECO:0000256" key="5">
    <source>
        <dbReference type="ARBA" id="ARBA00022967"/>
    </source>
</evidence>
<dbReference type="EC" id="7.6.2.11" evidence="7"/>
<evidence type="ECO:0000256" key="1">
    <source>
        <dbReference type="ARBA" id="ARBA00022448"/>
    </source>
</evidence>
<dbReference type="EMBL" id="PYLP01000027">
    <property type="protein sequence ID" value="PST35838.1"/>
    <property type="molecule type" value="Genomic_DNA"/>
</dbReference>
<dbReference type="InterPro" id="IPR017879">
    <property type="entry name" value="PotA_ATP-bd"/>
</dbReference>
<dbReference type="GO" id="GO:0015594">
    <property type="term" value="F:ABC-type putrescine transporter activity"/>
    <property type="evidence" value="ECO:0007669"/>
    <property type="project" value="InterPro"/>
</dbReference>
<comment type="catalytic activity">
    <reaction evidence="7">
        <text>ATP + H2O + polyamine-[polyamine-binding protein]Side 1 = ADP + phosphate + polyamineSide 2 + [polyamine-binding protein]Side 1.</text>
        <dbReference type="EC" id="7.6.2.11"/>
    </reaction>
</comment>
<evidence type="ECO:0000313" key="9">
    <source>
        <dbReference type="EMBL" id="PST35838.1"/>
    </source>
</evidence>
<dbReference type="InterPro" id="IPR008995">
    <property type="entry name" value="Mo/tungstate-bd_C_term_dom"/>
</dbReference>
<keyword evidence="3 7" id="KW-0547">Nucleotide-binding</keyword>
<accession>A0A2T3FKP9</accession>
<dbReference type="InterPro" id="IPR017871">
    <property type="entry name" value="ABC_transporter-like_CS"/>
</dbReference>
<dbReference type="PANTHER" id="PTHR42781:SF4">
    <property type="entry name" value="SPERMIDINE_PUTRESCINE IMPORT ATP-BINDING PROTEIN POTA"/>
    <property type="match status" value="1"/>
</dbReference>
<dbReference type="InterPro" id="IPR050093">
    <property type="entry name" value="ABC_SmlMolc_Importer"/>
</dbReference>
<dbReference type="GO" id="GO:0043190">
    <property type="term" value="C:ATP-binding cassette (ABC) transporter complex"/>
    <property type="evidence" value="ECO:0007669"/>
    <property type="project" value="InterPro"/>
</dbReference>
<dbReference type="Gene3D" id="2.40.50.100">
    <property type="match status" value="1"/>
</dbReference>
<keyword evidence="2 7" id="KW-1003">Cell membrane</keyword>
<comment type="function">
    <text evidence="7">Part of the ABC transporter complex PotABCD involved in spermidine/putrescine import. Responsible for energy coupling to the transport system.</text>
</comment>
<dbReference type="NCBIfam" id="TIGR01187">
    <property type="entry name" value="potA"/>
    <property type="match status" value="1"/>
</dbReference>
<evidence type="ECO:0000256" key="7">
    <source>
        <dbReference type="RuleBase" id="RU364083"/>
    </source>
</evidence>
<dbReference type="AlphaFoldDB" id="A0A2T3FKP9"/>
<comment type="caution">
    <text evidence="9">The sequence shown here is derived from an EMBL/GenBank/DDBJ whole genome shotgun (WGS) entry which is preliminary data.</text>
</comment>
<dbReference type="PANTHER" id="PTHR42781">
    <property type="entry name" value="SPERMIDINE/PUTRESCINE IMPORT ATP-BINDING PROTEIN POTA"/>
    <property type="match status" value="1"/>
</dbReference>
<dbReference type="CDD" id="cd03300">
    <property type="entry name" value="ABC_PotA_N"/>
    <property type="match status" value="1"/>
</dbReference>
<dbReference type="InterPro" id="IPR027417">
    <property type="entry name" value="P-loop_NTPase"/>
</dbReference>
<reference evidence="10" key="1">
    <citation type="submission" date="2018-03" db="EMBL/GenBank/DDBJ databases">
        <title>Lachnoclostridium SNUG30370 gen.nov., sp.nov., isolated from human faeces.</title>
        <authorList>
            <person name="Seo B."/>
            <person name="Jeon K."/>
            <person name="Ko G."/>
        </authorList>
    </citation>
    <scope>NUCLEOTIDE SEQUENCE [LARGE SCALE GENOMIC DNA]</scope>
    <source>
        <strain evidence="10">SNUG30370</strain>
    </source>
</reference>
<dbReference type="InterPro" id="IPR005893">
    <property type="entry name" value="PotA-like"/>
</dbReference>
<evidence type="ECO:0000313" key="10">
    <source>
        <dbReference type="Proteomes" id="UP000241201"/>
    </source>
</evidence>
<dbReference type="SUPFAM" id="SSF52540">
    <property type="entry name" value="P-loop containing nucleoside triphosphate hydrolases"/>
    <property type="match status" value="1"/>
</dbReference>
<evidence type="ECO:0000256" key="3">
    <source>
        <dbReference type="ARBA" id="ARBA00022741"/>
    </source>
</evidence>
<dbReference type="Gene3D" id="3.40.50.300">
    <property type="entry name" value="P-loop containing nucleotide triphosphate hydrolases"/>
    <property type="match status" value="1"/>
</dbReference>
<evidence type="ECO:0000256" key="4">
    <source>
        <dbReference type="ARBA" id="ARBA00022840"/>
    </source>
</evidence>
<dbReference type="InterPro" id="IPR003593">
    <property type="entry name" value="AAA+_ATPase"/>
</dbReference>
<feature type="domain" description="ABC transporter" evidence="8">
    <location>
        <begin position="7"/>
        <end position="237"/>
    </location>
</feature>
<comment type="subunit">
    <text evidence="7">The complex is composed of two ATP-binding proteins (PotA), two transmembrane proteins (PotB and PotC) and a solute-binding protein (PotD).</text>
</comment>
<dbReference type="RefSeq" id="WP_106988838.1">
    <property type="nucleotide sequence ID" value="NZ_PYLP01000027.1"/>
</dbReference>
<evidence type="ECO:0000259" key="8">
    <source>
        <dbReference type="PROSITE" id="PS50893"/>
    </source>
</evidence>
<proteinExistence type="inferred from homology"/>
<dbReference type="SUPFAM" id="SSF50331">
    <property type="entry name" value="MOP-like"/>
    <property type="match status" value="1"/>
</dbReference>
<dbReference type="GeneID" id="77471892"/>
<protein>
    <recommendedName>
        <fullName evidence="7">Spermidine/putrescine import ATP-binding protein PotA</fullName>
        <ecNumber evidence="7">7.6.2.11</ecNumber>
    </recommendedName>
</protein>
<sequence length="525" mass="59617">MEEKVLIKFRNIIKEFDGTIVLKGINLDIYENEFVTLLGPSGCGKTTLLRILGGFLEADEGAVIFDNEDIKELPPYKRELNTVFQKYALFPHMNVYDNIAFGLKIKKMSKDVIDQKVLRMLKLIGLEGFENKNVTTLSGGQQQRIAIARALVNEPKVLLLDEPLGALDLKLRKEMQYELKRIQQEVGITFIYVTHDQEEALTMSDKIVIMKSGEIQQVGTPQEIYNEPVNKYVANFIGESNVISGTMIEDYKVKFDDQIFDCVDFGFKPNEKVDIVIRPEDIDIVPLEQGKITGEVLSVLFKGVWNEAMVETVPGTTVKVNMNVIKNHDVESEYSDERISANDFYVDIEEVASLDDNDIIARADAQAWKESDDSYTSISKIEHNLEEKLGEYTVTFQTASGLTVSRKIIVVDQKFVKNEKANEAVSAFNFFKTVDEIKESVALDTDLKTWANAIGWKLSNEDEAVDIYVDYDFDPENIQEGIYQVTFSTEGRELKVHTTDYVEEGQEVGLTFEVEDIHVMEKMGF</sequence>
<dbReference type="GO" id="GO:0016887">
    <property type="term" value="F:ATP hydrolysis activity"/>
    <property type="evidence" value="ECO:0007669"/>
    <property type="project" value="InterPro"/>
</dbReference>
<name>A0A2T3FKP9_9FIRM</name>
<keyword evidence="6 7" id="KW-0472">Membrane</keyword>
<gene>
    <name evidence="7" type="primary">potA</name>
    <name evidence="9" type="ORF">C7U55_12445</name>
</gene>
<keyword evidence="10" id="KW-1185">Reference proteome</keyword>
<organism evidence="9 10">
    <name type="scientific">Faecalibacillus faecis</name>
    <dbReference type="NCBI Taxonomy" id="1982628"/>
    <lineage>
        <taxon>Bacteria</taxon>
        <taxon>Bacillati</taxon>
        <taxon>Bacillota</taxon>
        <taxon>Erysipelotrichia</taxon>
        <taxon>Erysipelotrichales</taxon>
        <taxon>Coprobacillaceae</taxon>
        <taxon>Faecalibacillus</taxon>
    </lineage>
</organism>
<dbReference type="PROSITE" id="PS00211">
    <property type="entry name" value="ABC_TRANSPORTER_1"/>
    <property type="match status" value="1"/>
</dbReference>
<dbReference type="Pfam" id="PF00005">
    <property type="entry name" value="ABC_tran"/>
    <property type="match status" value="1"/>
</dbReference>
<dbReference type="InterPro" id="IPR003439">
    <property type="entry name" value="ABC_transporter-like_ATP-bd"/>
</dbReference>
<dbReference type="PROSITE" id="PS50893">
    <property type="entry name" value="ABC_TRANSPORTER_2"/>
    <property type="match status" value="1"/>
</dbReference>
<evidence type="ECO:0000256" key="6">
    <source>
        <dbReference type="ARBA" id="ARBA00023136"/>
    </source>
</evidence>